<dbReference type="GO" id="GO:0016301">
    <property type="term" value="F:kinase activity"/>
    <property type="evidence" value="ECO:0007669"/>
    <property type="project" value="UniProtKB-KW"/>
</dbReference>
<dbReference type="Pfam" id="PF13855">
    <property type="entry name" value="LRR_8"/>
    <property type="match status" value="1"/>
</dbReference>
<feature type="compositionally biased region" description="Low complexity" evidence="3">
    <location>
        <begin position="971"/>
        <end position="989"/>
    </location>
</feature>
<name>A0A9N8H847_9STRA</name>
<dbReference type="SMART" id="SM00369">
    <property type="entry name" value="LRR_TYP"/>
    <property type="match status" value="5"/>
</dbReference>
<comment type="caution">
    <text evidence="5">The sequence shown here is derived from an EMBL/GenBank/DDBJ whole genome shotgun (WGS) entry which is preliminary data.</text>
</comment>
<dbReference type="InterPro" id="IPR003591">
    <property type="entry name" value="Leu-rich_rpt_typical-subtyp"/>
</dbReference>
<dbReference type="Gene3D" id="3.80.10.10">
    <property type="entry name" value="Ribonuclease Inhibitor"/>
    <property type="match status" value="4"/>
</dbReference>
<feature type="transmembrane region" description="Helical" evidence="4">
    <location>
        <begin position="436"/>
        <end position="460"/>
    </location>
</feature>
<keyword evidence="5" id="KW-0675">Receptor</keyword>
<keyword evidence="4" id="KW-1133">Transmembrane helix</keyword>
<dbReference type="Proteomes" id="UP001153069">
    <property type="component" value="Unassembled WGS sequence"/>
</dbReference>
<feature type="compositionally biased region" description="Basic and acidic residues" evidence="3">
    <location>
        <begin position="133"/>
        <end position="159"/>
    </location>
</feature>
<feature type="region of interest" description="Disordered" evidence="3">
    <location>
        <begin position="966"/>
        <end position="989"/>
    </location>
</feature>
<gene>
    <name evidence="5" type="ORF">SEMRO_158_G071700.1</name>
</gene>
<protein>
    <submittedName>
        <fullName evidence="5">LRR receptor-like serine threonine-protein kinase</fullName>
    </submittedName>
</protein>
<feature type="compositionally biased region" description="Polar residues" evidence="3">
    <location>
        <begin position="62"/>
        <end position="72"/>
    </location>
</feature>
<keyword evidence="6" id="KW-1185">Reference proteome</keyword>
<dbReference type="EMBL" id="CAICTM010000157">
    <property type="protein sequence ID" value="CAB9503202.1"/>
    <property type="molecule type" value="Genomic_DNA"/>
</dbReference>
<dbReference type="FunFam" id="3.80.10.10:FF:000383">
    <property type="entry name" value="Leucine-rich repeat receptor protein kinase EMS1"/>
    <property type="match status" value="2"/>
</dbReference>
<feature type="compositionally biased region" description="Basic and acidic residues" evidence="3">
    <location>
        <begin position="34"/>
        <end position="44"/>
    </location>
</feature>
<sequence length="989" mass="107471">MDGDDYSDDNLYDDEDLDWWGGYAETVGGLRSIENSEKEEEHEISFSFDGEEEDEDEDHTVVTGNAVRTSINVGPRHQEHEYITKGEPVETAMAERKDSQNREPGQLVTPVMPSIPSIPSDNGETSLQQQSHHPPDSHSREDQSERENKEEIKAMERSSKSQSSEPGAMRVAPDAHGRRKSLQRKEAKIRAKGRTSPASSNSSSNQSAPGVVAVSPHPPKSPQHNRANLHRTLDQARAKQGFVGGRNSPSSHNLDFSSSSHFSGGMRHSQGSHYSGGMRHSQGSQFSGGRRHSQGSHFSGGMRHSQGSHFSGGIRHSQGSRGSTGLRNSHGLRRSQSEQEAKRLIVTFGPLPLTGGDHPNDETSPLYRDDEPTRPTSQRRTVTARMASSSLVQASLVTEEMEHMGLMRAEELDTNDVERQEEREAKREQWEKFSRALMIITSVFLAIVVGLAILLVLVILGANNNKQPEIIAPSPMIPVRRPPTVAPSATKPPADVLDELLLDLPNYTTFTIYNDSSSPQFRAKKGSYEQYANRTLDAYGVDPCNEDGEFQAIILARLGLSDDNPVIPPEISLLSNLKILALAINELNTSLADLLPPEVFEMKSLSALNVMKNELLTGTIPRQLGTMNLTRLELGETGLSGEIPMEIFGLTNLKRLALHQAAFTGSIASEVGRLTHLEELYLHKNFFRNSIPTQIGLLTALKRLDLSSNRLTGKIPTELGLLTNLEYLYLPGNSLVFDSFPSELFLLTALKDLGLSGIQLAGTLPSEIGLLTSMTRLQIVRTSMNGTIPTEIGLLGNSLTALEIVGNSFSGGLPTELGRLSQLRSFRAESNSLSQSIPSEIGLLLNMVALLLQDNLLAGSLPSELSSLTSMGALVLHSNSLSGSVPTELGILASNGSLQVMTIHDNQFSGVLPVAGGICNLERFEPERGLGLSFDCSADLCGCNWCSCGLHWNGETLQNDIEEQEMEAGQNTTTGSGGNATANTSLYAL</sequence>
<feature type="compositionally biased region" description="Low complexity" evidence="3">
    <location>
        <begin position="196"/>
        <end position="209"/>
    </location>
</feature>
<feature type="compositionally biased region" description="Acidic residues" evidence="3">
    <location>
        <begin position="49"/>
        <end position="58"/>
    </location>
</feature>
<evidence type="ECO:0000256" key="2">
    <source>
        <dbReference type="ARBA" id="ARBA00022737"/>
    </source>
</evidence>
<evidence type="ECO:0000256" key="4">
    <source>
        <dbReference type="SAM" id="Phobius"/>
    </source>
</evidence>
<keyword evidence="4" id="KW-0472">Membrane</keyword>
<feature type="region of interest" description="Disordered" evidence="3">
    <location>
        <begin position="32"/>
        <end position="226"/>
    </location>
</feature>
<organism evidence="5 6">
    <name type="scientific">Seminavis robusta</name>
    <dbReference type="NCBI Taxonomy" id="568900"/>
    <lineage>
        <taxon>Eukaryota</taxon>
        <taxon>Sar</taxon>
        <taxon>Stramenopiles</taxon>
        <taxon>Ochrophyta</taxon>
        <taxon>Bacillariophyta</taxon>
        <taxon>Bacillariophyceae</taxon>
        <taxon>Bacillariophycidae</taxon>
        <taxon>Naviculales</taxon>
        <taxon>Naviculaceae</taxon>
        <taxon>Seminavis</taxon>
    </lineage>
</organism>
<dbReference type="OrthoDB" id="2187496at2759"/>
<evidence type="ECO:0000256" key="1">
    <source>
        <dbReference type="ARBA" id="ARBA00022614"/>
    </source>
</evidence>
<dbReference type="AlphaFoldDB" id="A0A9N8H847"/>
<reference evidence="5" key="1">
    <citation type="submission" date="2020-06" db="EMBL/GenBank/DDBJ databases">
        <authorList>
            <consortium name="Plant Systems Biology data submission"/>
        </authorList>
    </citation>
    <scope>NUCLEOTIDE SEQUENCE</scope>
    <source>
        <strain evidence="5">D6</strain>
    </source>
</reference>
<feature type="region of interest" description="Disordered" evidence="3">
    <location>
        <begin position="241"/>
        <end position="380"/>
    </location>
</feature>
<dbReference type="InterPro" id="IPR001611">
    <property type="entry name" value="Leu-rich_rpt"/>
</dbReference>
<dbReference type="PANTHER" id="PTHR48054">
    <property type="entry name" value="RECEPTOR KINASE-LIKE PROTEIN XA21"/>
    <property type="match status" value="1"/>
</dbReference>
<keyword evidence="2" id="KW-0677">Repeat</keyword>
<dbReference type="PANTHER" id="PTHR48054:SF82">
    <property type="entry name" value="LRR RECEPTOR-LIKE SERINE_THREONINE-PROTEIN KINASE FLS2"/>
    <property type="match status" value="1"/>
</dbReference>
<keyword evidence="5" id="KW-0808">Transferase</keyword>
<dbReference type="SUPFAM" id="SSF52058">
    <property type="entry name" value="L domain-like"/>
    <property type="match status" value="1"/>
</dbReference>
<proteinExistence type="predicted"/>
<evidence type="ECO:0000313" key="6">
    <source>
        <dbReference type="Proteomes" id="UP001153069"/>
    </source>
</evidence>
<keyword evidence="5" id="KW-0418">Kinase</keyword>
<feature type="compositionally biased region" description="Basic and acidic residues" evidence="3">
    <location>
        <begin position="76"/>
        <end position="101"/>
    </location>
</feature>
<feature type="compositionally biased region" description="Polar residues" evidence="3">
    <location>
        <begin position="117"/>
        <end position="132"/>
    </location>
</feature>
<keyword evidence="1" id="KW-0433">Leucine-rich repeat</keyword>
<dbReference type="InterPro" id="IPR052592">
    <property type="entry name" value="LRR-RLK"/>
</dbReference>
<keyword evidence="4" id="KW-0812">Transmembrane</keyword>
<dbReference type="InterPro" id="IPR032675">
    <property type="entry name" value="LRR_dom_sf"/>
</dbReference>
<accession>A0A9N8H847</accession>
<feature type="compositionally biased region" description="Low complexity" evidence="3">
    <location>
        <begin position="247"/>
        <end position="263"/>
    </location>
</feature>
<evidence type="ECO:0000313" key="5">
    <source>
        <dbReference type="EMBL" id="CAB9503202.1"/>
    </source>
</evidence>
<dbReference type="PROSITE" id="PS51450">
    <property type="entry name" value="LRR"/>
    <property type="match status" value="1"/>
</dbReference>
<evidence type="ECO:0000256" key="3">
    <source>
        <dbReference type="SAM" id="MobiDB-lite"/>
    </source>
</evidence>
<feature type="compositionally biased region" description="Polar residues" evidence="3">
    <location>
        <begin position="317"/>
        <end position="327"/>
    </location>
</feature>